<dbReference type="InterPro" id="IPR000594">
    <property type="entry name" value="ThiF_NAD_FAD-bd"/>
</dbReference>
<dbReference type="Gene3D" id="3.10.290.60">
    <property type="entry name" value="Ubiquitin-activating enzyme E1, UFD domain"/>
    <property type="match status" value="1"/>
</dbReference>
<dbReference type="InterPro" id="IPR000011">
    <property type="entry name" value="UBQ/SUMO-activ_enz_E1-like"/>
</dbReference>
<evidence type="ECO:0000259" key="4">
    <source>
        <dbReference type="SMART" id="SM00985"/>
    </source>
</evidence>
<dbReference type="AlphaFoldDB" id="A0A813NDN8"/>
<dbReference type="EMBL" id="CAJOBB010000670">
    <property type="protein sequence ID" value="CAF3727451.1"/>
    <property type="molecule type" value="Genomic_DNA"/>
</dbReference>
<dbReference type="PANTHER" id="PTHR10953">
    <property type="entry name" value="UBIQUITIN-ACTIVATING ENZYME E1"/>
    <property type="match status" value="1"/>
</dbReference>
<dbReference type="FunFam" id="3.50.50.80:FF:000001">
    <property type="entry name" value="ubiquitin-like modifier-activating enzyme 1"/>
    <property type="match status" value="1"/>
</dbReference>
<dbReference type="GO" id="GO:0016925">
    <property type="term" value="P:protein sumoylation"/>
    <property type="evidence" value="ECO:0007669"/>
    <property type="project" value="TreeGrafter"/>
</dbReference>
<protein>
    <recommendedName>
        <fullName evidence="4">Ubiquitin-activating enzyme E1 C-terminal domain-containing protein</fullName>
    </recommendedName>
</protein>
<dbReference type="Pfam" id="PF09358">
    <property type="entry name" value="E1_UFD"/>
    <property type="match status" value="1"/>
</dbReference>
<dbReference type="Gene3D" id="1.10.10.2660">
    <property type="entry name" value="Ubiquitin-activating enzyme E1, SCCH domain"/>
    <property type="match status" value="1"/>
</dbReference>
<evidence type="ECO:0000313" key="5">
    <source>
        <dbReference type="EMBL" id="CAF0733400.1"/>
    </source>
</evidence>
<accession>A0A813NDN8</accession>
<dbReference type="Pfam" id="PF00899">
    <property type="entry name" value="ThiF"/>
    <property type="match status" value="2"/>
</dbReference>
<dbReference type="Gene3D" id="2.40.30.180">
    <property type="entry name" value="Ubiquitin-activating enzyme E1, FCCH domain"/>
    <property type="match status" value="1"/>
</dbReference>
<dbReference type="GO" id="GO:0031510">
    <property type="term" value="C:SUMO activating enzyme complex"/>
    <property type="evidence" value="ECO:0007669"/>
    <property type="project" value="TreeGrafter"/>
</dbReference>
<dbReference type="Gene3D" id="3.50.50.80">
    <property type="entry name" value="Ubiquitin-activating enzyme E1, inactive adenylation domain, subdomain 1"/>
    <property type="match status" value="1"/>
</dbReference>
<dbReference type="Proteomes" id="UP000663860">
    <property type="component" value="Unassembled WGS sequence"/>
</dbReference>
<dbReference type="Proteomes" id="UP000663868">
    <property type="component" value="Unassembled WGS sequence"/>
</dbReference>
<keyword evidence="3" id="KW-0436">Ligase</keyword>
<dbReference type="InterPro" id="IPR042302">
    <property type="entry name" value="E1_FCCH_sf"/>
</dbReference>
<evidence type="ECO:0000313" key="6">
    <source>
        <dbReference type="EMBL" id="CAF3727451.1"/>
    </source>
</evidence>
<dbReference type="Gene3D" id="3.40.50.720">
    <property type="entry name" value="NAD(P)-binding Rossmann-like Domain"/>
    <property type="match status" value="1"/>
</dbReference>
<organism evidence="5 7">
    <name type="scientific">Adineta steineri</name>
    <dbReference type="NCBI Taxonomy" id="433720"/>
    <lineage>
        <taxon>Eukaryota</taxon>
        <taxon>Metazoa</taxon>
        <taxon>Spiralia</taxon>
        <taxon>Gnathifera</taxon>
        <taxon>Rotifera</taxon>
        <taxon>Eurotatoria</taxon>
        <taxon>Bdelloidea</taxon>
        <taxon>Adinetida</taxon>
        <taxon>Adinetidae</taxon>
        <taxon>Adineta</taxon>
    </lineage>
</organism>
<dbReference type="InterPro" id="IPR019572">
    <property type="entry name" value="UBA_E1_SCCH"/>
</dbReference>
<dbReference type="Pfam" id="PF10585">
    <property type="entry name" value="UBA_E1_SCCH"/>
    <property type="match status" value="1"/>
</dbReference>
<comment type="similarity">
    <text evidence="2">Belongs to the ubiquitin-activating E1 family.</text>
</comment>
<dbReference type="InterPro" id="IPR042063">
    <property type="entry name" value="Ubi_acti_E1_SCCH"/>
</dbReference>
<dbReference type="EMBL" id="CAJNOE010000015">
    <property type="protein sequence ID" value="CAF0733400.1"/>
    <property type="molecule type" value="Genomic_DNA"/>
</dbReference>
<evidence type="ECO:0000256" key="1">
    <source>
        <dbReference type="ARBA" id="ARBA00004906"/>
    </source>
</evidence>
<dbReference type="Gene3D" id="3.40.50.12550">
    <property type="entry name" value="Ubiquitin-activating enzyme E1, inactive adenylation domain, subdomain 2"/>
    <property type="match status" value="1"/>
</dbReference>
<gene>
    <name evidence="5" type="ORF">IZO911_LOCUS3037</name>
    <name evidence="6" type="ORF">KXQ929_LOCUS12823</name>
</gene>
<proteinExistence type="inferred from homology"/>
<dbReference type="InterPro" id="IPR035985">
    <property type="entry name" value="Ubiquitin-activating_enz"/>
</dbReference>
<comment type="caution">
    <text evidence="5">The sequence shown here is derived from an EMBL/GenBank/DDBJ whole genome shotgun (WGS) entry which is preliminary data.</text>
</comment>
<evidence type="ECO:0000256" key="3">
    <source>
        <dbReference type="ARBA" id="ARBA00022598"/>
    </source>
</evidence>
<sequence>MTTQIPSNDEDIDDQLYNRQRYVLGDDAMKRLRQHHVLIINAGGLGIEIAKNVVLAGVHSITLQDTNNTNMLDLATQYYLHEENIGKNRAECSLEKLRALNDYVKVHVSTKSLSDCTNEYFQQFTCIVVTECTLDEMKRINELCRINNIIFIMADIYGVFSRCFVDCGNQPFTVFDKDGEQSKEVFINHISPEGIVTVAGDERHPFQDNDIVLFRELIGLENLNKCERTVKDLNIHQFSIGDISSLGGEYKRGGIAREVKQQIQINFKSLNEQIINPRILTIDGSDYWTKNITGEIPQLIYVHVIMLAISEFKQLYQRLPEPIEINEESDQIKLTNLAKKYLNELISKDHSVNEDRFNHLIKYLLYSAKGSFAPLCSAMGGFVGQQVLTSITGKFTPIQQWLYLDAYELIKEIPFEEEYNLIKSITPDRYQSLRLCIGDTLVQCLAKQRLFMVGCGAIGCELLKLFALLGVGRNGQITITDHDHIEKSNLNRQFLFHKQHLNQPKSTIAAESAHDMNKELKIKSYTLKVGVGTSDICSDKFISDQTIIVNALDNVEARRYMDSRCVTNKKPLIESGTMGPKGHTFVVVPFKSESYSNQNDPIDKDVPYCNVKSFPANIEHCTIWAREKFESTFHMKPSLYNSIMAQANIWSRISNGETIDDLPKIYKFMKRKCTNWNECVNLAREKFDKYFSHKARDLLHKFPADMVDDKGIPYWKLPKRAPTPIDFDINNDLHYNFVLSCAKIFAIIYAIPVTNEQINNVEKNKNIISETKIEPWQPRNKVIITDPTVAKPTQSKHEGDISTDEWKFAQERTKDYKASPIPFEKDDDFQIDFIAAATNLRAQMYGLEAGDRYEIKRIAGRIVPAIGTTTSTVSGLIIIELVKLCLGQLKELPLEIYRNFYINIALPFLIASEPLACTVQKIGKFDVNIWSSFEIKGNPNMTLEGFIQEVEKKYEIKPVLISEGVKSVYAPWMPKASSQLKRKMDELLPHKANVTYSDLVVLPDDNDMDVQTDGNSEATPPPIRYYFNS</sequence>
<dbReference type="PRINTS" id="PR01849">
    <property type="entry name" value="UBIQUITINACT"/>
</dbReference>
<dbReference type="NCBIfam" id="TIGR01408">
    <property type="entry name" value="Ube1"/>
    <property type="match status" value="1"/>
</dbReference>
<dbReference type="GO" id="GO:0016567">
    <property type="term" value="P:protein ubiquitination"/>
    <property type="evidence" value="ECO:0007669"/>
    <property type="project" value="UniProtKB-UniPathway"/>
</dbReference>
<dbReference type="InterPro" id="IPR042449">
    <property type="entry name" value="Ub-E1_IAD_1"/>
</dbReference>
<dbReference type="InterPro" id="IPR018965">
    <property type="entry name" value="Ub-activating_enz_E1_C"/>
</dbReference>
<dbReference type="InterPro" id="IPR045886">
    <property type="entry name" value="ThiF/MoeB/HesA"/>
</dbReference>
<dbReference type="SUPFAM" id="SSF69572">
    <property type="entry name" value="Activating enzymes of the ubiquitin-like proteins"/>
    <property type="match status" value="2"/>
</dbReference>
<dbReference type="SMART" id="SM00985">
    <property type="entry name" value="UBA_e1_C"/>
    <property type="match status" value="1"/>
</dbReference>
<dbReference type="InterPro" id="IPR018075">
    <property type="entry name" value="UBQ-activ_enz_E1"/>
</dbReference>
<comment type="pathway">
    <text evidence="1">Protein modification; protein ubiquitination.</text>
</comment>
<dbReference type="GO" id="GO:0019948">
    <property type="term" value="F:SUMO activating enzyme activity"/>
    <property type="evidence" value="ECO:0007669"/>
    <property type="project" value="TreeGrafter"/>
</dbReference>
<evidence type="ECO:0000256" key="2">
    <source>
        <dbReference type="ARBA" id="ARBA00005673"/>
    </source>
</evidence>
<dbReference type="GO" id="GO:0005737">
    <property type="term" value="C:cytoplasm"/>
    <property type="evidence" value="ECO:0007669"/>
    <property type="project" value="TreeGrafter"/>
</dbReference>
<dbReference type="PANTHER" id="PTHR10953:SF186">
    <property type="entry name" value="UBIQUITIN-LIKE MODIFIER-ACTIVATING ENZYME 6"/>
    <property type="match status" value="1"/>
</dbReference>
<name>A0A813NDN8_9BILA</name>
<feature type="domain" description="Ubiquitin-activating enzyme E1 C-terminal" evidence="4">
    <location>
        <begin position="897"/>
        <end position="1023"/>
    </location>
</feature>
<dbReference type="InterPro" id="IPR038252">
    <property type="entry name" value="UBA_E1_C_sf"/>
</dbReference>
<dbReference type="UniPathway" id="UPA00143"/>
<evidence type="ECO:0000313" key="7">
    <source>
        <dbReference type="Proteomes" id="UP000663860"/>
    </source>
</evidence>
<reference evidence="5" key="1">
    <citation type="submission" date="2021-02" db="EMBL/GenBank/DDBJ databases">
        <authorList>
            <person name="Nowell W R."/>
        </authorList>
    </citation>
    <scope>NUCLEOTIDE SEQUENCE</scope>
</reference>